<dbReference type="EMBL" id="FQUS01000018">
    <property type="protein sequence ID" value="SHG06187.1"/>
    <property type="molecule type" value="Genomic_DNA"/>
</dbReference>
<proteinExistence type="predicted"/>
<dbReference type="InterPro" id="IPR021474">
    <property type="entry name" value="DUF3127"/>
</dbReference>
<evidence type="ECO:0000256" key="1">
    <source>
        <dbReference type="SAM" id="MobiDB-lite"/>
    </source>
</evidence>
<evidence type="ECO:0000313" key="3">
    <source>
        <dbReference type="Proteomes" id="UP000184041"/>
    </source>
</evidence>
<dbReference type="RefSeq" id="WP_073066392.1">
    <property type="nucleotide sequence ID" value="NZ_FQUS01000018.1"/>
</dbReference>
<dbReference type="Proteomes" id="UP000184041">
    <property type="component" value="Unassembled WGS sequence"/>
</dbReference>
<reference evidence="2 3" key="1">
    <citation type="submission" date="2016-11" db="EMBL/GenBank/DDBJ databases">
        <authorList>
            <person name="Jaros S."/>
            <person name="Januszkiewicz K."/>
            <person name="Wedrychowicz H."/>
        </authorList>
    </citation>
    <scope>NUCLEOTIDE SEQUENCE [LARGE SCALE GENOMIC DNA]</scope>
    <source>
        <strain evidence="2 3">DSM 21986</strain>
    </source>
</reference>
<dbReference type="Gene3D" id="2.40.50.140">
    <property type="entry name" value="Nucleic acid-binding proteins"/>
    <property type="match status" value="1"/>
</dbReference>
<dbReference type="OrthoDB" id="598142at2"/>
<feature type="region of interest" description="Disordered" evidence="1">
    <location>
        <begin position="89"/>
        <end position="121"/>
    </location>
</feature>
<sequence>MDLQLKGTVKKILEEQSGTGKNGPWRKRDFILETEGKYPKNVCITQWGDNIDQADVQEGEEIVAYIDIQSREYKGNWYTDVKAWKIEKGSDMQAGPPNNDAPFNDEEPTIDLSATDDDIPF</sequence>
<accession>A0A1M5GRA5</accession>
<feature type="compositionally biased region" description="Acidic residues" evidence="1">
    <location>
        <begin position="103"/>
        <end position="121"/>
    </location>
</feature>
<protein>
    <recommendedName>
        <fullName evidence="4">DUF3127 domain-containing protein</fullName>
    </recommendedName>
</protein>
<keyword evidence="3" id="KW-1185">Reference proteome</keyword>
<dbReference type="AlphaFoldDB" id="A0A1M5GRA5"/>
<dbReference type="InterPro" id="IPR012340">
    <property type="entry name" value="NA-bd_OB-fold"/>
</dbReference>
<organism evidence="2 3">
    <name type="scientific">Fodinibius roseus</name>
    <dbReference type="NCBI Taxonomy" id="1194090"/>
    <lineage>
        <taxon>Bacteria</taxon>
        <taxon>Pseudomonadati</taxon>
        <taxon>Balneolota</taxon>
        <taxon>Balneolia</taxon>
        <taxon>Balneolales</taxon>
        <taxon>Balneolaceae</taxon>
        <taxon>Fodinibius</taxon>
    </lineage>
</organism>
<gene>
    <name evidence="2" type="ORF">SAMN05443144_1187</name>
</gene>
<evidence type="ECO:0008006" key="4">
    <source>
        <dbReference type="Google" id="ProtNLM"/>
    </source>
</evidence>
<evidence type="ECO:0000313" key="2">
    <source>
        <dbReference type="EMBL" id="SHG06187.1"/>
    </source>
</evidence>
<dbReference type="Pfam" id="PF11325">
    <property type="entry name" value="DUF3127"/>
    <property type="match status" value="1"/>
</dbReference>
<name>A0A1M5GRA5_9BACT</name>
<dbReference type="STRING" id="1194090.SAMN05443144_1187"/>